<evidence type="ECO:0000313" key="2">
    <source>
        <dbReference type="EMBL" id="KAF2811694.1"/>
    </source>
</evidence>
<gene>
    <name evidence="2 4" type="ORF">BDZ99DRAFT_461695</name>
</gene>
<dbReference type="OrthoDB" id="10576205at2759"/>
<reference evidence="2 4" key="1">
    <citation type="journal article" date="2020" name="Stud. Mycol.">
        <title>101 Dothideomycetes genomes: a test case for predicting lifestyles and emergence of pathogens.</title>
        <authorList>
            <person name="Haridas S."/>
            <person name="Albert R."/>
            <person name="Binder M."/>
            <person name="Bloem J."/>
            <person name="Labutti K."/>
            <person name="Salamov A."/>
            <person name="Andreopoulos B."/>
            <person name="Baker S."/>
            <person name="Barry K."/>
            <person name="Bills G."/>
            <person name="Bluhm B."/>
            <person name="Cannon C."/>
            <person name="Castanera R."/>
            <person name="Culley D."/>
            <person name="Daum C."/>
            <person name="Ezra D."/>
            <person name="Gonzalez J."/>
            <person name="Henrissat B."/>
            <person name="Kuo A."/>
            <person name="Liang C."/>
            <person name="Lipzen A."/>
            <person name="Lutzoni F."/>
            <person name="Magnuson J."/>
            <person name="Mondo S."/>
            <person name="Nolan M."/>
            <person name="Ohm R."/>
            <person name="Pangilinan J."/>
            <person name="Park H.-J."/>
            <person name="Ramirez L."/>
            <person name="Alfaro M."/>
            <person name="Sun H."/>
            <person name="Tritt A."/>
            <person name="Yoshinaga Y."/>
            <person name="Zwiers L.-H."/>
            <person name="Turgeon B."/>
            <person name="Goodwin S."/>
            <person name="Spatafora J."/>
            <person name="Crous P."/>
            <person name="Grigoriev I."/>
        </authorList>
    </citation>
    <scope>NUCLEOTIDE SEQUENCE</scope>
    <source>
        <strain evidence="2 4">CBS 304.34</strain>
    </source>
</reference>
<feature type="transmembrane region" description="Helical" evidence="1">
    <location>
        <begin position="92"/>
        <end position="110"/>
    </location>
</feature>
<organism evidence="2">
    <name type="scientific">Mytilinidion resinicola</name>
    <dbReference type="NCBI Taxonomy" id="574789"/>
    <lineage>
        <taxon>Eukaryota</taxon>
        <taxon>Fungi</taxon>
        <taxon>Dikarya</taxon>
        <taxon>Ascomycota</taxon>
        <taxon>Pezizomycotina</taxon>
        <taxon>Dothideomycetes</taxon>
        <taxon>Pleosporomycetidae</taxon>
        <taxon>Mytilinidiales</taxon>
        <taxon>Mytilinidiaceae</taxon>
        <taxon>Mytilinidion</taxon>
    </lineage>
</organism>
<reference evidence="4" key="3">
    <citation type="submission" date="2025-04" db="UniProtKB">
        <authorList>
            <consortium name="RefSeq"/>
        </authorList>
    </citation>
    <scope>IDENTIFICATION</scope>
    <source>
        <strain evidence="4">CBS 304.34</strain>
    </source>
</reference>
<keyword evidence="1" id="KW-1133">Transmembrane helix</keyword>
<evidence type="ECO:0000256" key="1">
    <source>
        <dbReference type="SAM" id="Phobius"/>
    </source>
</evidence>
<evidence type="ECO:0000313" key="4">
    <source>
        <dbReference type="RefSeq" id="XP_033578658.1"/>
    </source>
</evidence>
<accession>A0A6A6YUI5</accession>
<keyword evidence="1" id="KW-0472">Membrane</keyword>
<dbReference type="RefSeq" id="XP_033578658.1">
    <property type="nucleotide sequence ID" value="XM_033719678.1"/>
</dbReference>
<dbReference type="EMBL" id="MU003698">
    <property type="protein sequence ID" value="KAF2811694.1"/>
    <property type="molecule type" value="Genomic_DNA"/>
</dbReference>
<keyword evidence="3" id="KW-1185">Reference proteome</keyword>
<proteinExistence type="predicted"/>
<dbReference type="Proteomes" id="UP000504636">
    <property type="component" value="Unplaced"/>
</dbReference>
<dbReference type="GeneID" id="54460571"/>
<sequence>MSQPPPTPTAPWTPEKICRRPEPLSMLISTTLFYLCADFILDNHIYVELFVTLFGAPRFTTFFDLKLMFACGFGCGAALYGGPTTFHEGSVLAMAAVGGVLLAGLLRYLWWHGHVWGLGWGLEPMTRQRMRIRAHANPRSPWEWRNERVLRWSGRGGE</sequence>
<protein>
    <submittedName>
        <fullName evidence="2 4">Uncharacterized protein</fullName>
    </submittedName>
</protein>
<feature type="transmembrane region" description="Helical" evidence="1">
    <location>
        <begin position="61"/>
        <end position="80"/>
    </location>
</feature>
<dbReference type="AlphaFoldDB" id="A0A6A6YUI5"/>
<keyword evidence="1" id="KW-0812">Transmembrane</keyword>
<name>A0A6A6YUI5_9PEZI</name>
<evidence type="ECO:0000313" key="3">
    <source>
        <dbReference type="Proteomes" id="UP000504636"/>
    </source>
</evidence>
<reference evidence="4" key="2">
    <citation type="submission" date="2020-04" db="EMBL/GenBank/DDBJ databases">
        <authorList>
            <consortium name="NCBI Genome Project"/>
        </authorList>
    </citation>
    <scope>NUCLEOTIDE SEQUENCE</scope>
    <source>
        <strain evidence="4">CBS 304.34</strain>
    </source>
</reference>